<dbReference type="Gene3D" id="2.170.130.10">
    <property type="entry name" value="TonB-dependent receptor, plug domain"/>
    <property type="match status" value="1"/>
</dbReference>
<evidence type="ECO:0000256" key="2">
    <source>
        <dbReference type="ARBA" id="ARBA00022448"/>
    </source>
</evidence>
<evidence type="ECO:0000259" key="11">
    <source>
        <dbReference type="Pfam" id="PF00593"/>
    </source>
</evidence>
<keyword evidence="14" id="KW-1185">Reference proteome</keyword>
<dbReference type="InterPro" id="IPR000531">
    <property type="entry name" value="Beta-barrel_TonB"/>
</dbReference>
<reference evidence="13" key="2">
    <citation type="submission" date="2023-01" db="EMBL/GenBank/DDBJ databases">
        <title>Draft genome sequence of Portibacter lacus strain NBRC 108769.</title>
        <authorList>
            <person name="Sun Q."/>
            <person name="Mori K."/>
        </authorList>
    </citation>
    <scope>NUCLEOTIDE SEQUENCE</scope>
    <source>
        <strain evidence="13">NBRC 108769</strain>
    </source>
</reference>
<dbReference type="Pfam" id="PF13715">
    <property type="entry name" value="CarbopepD_reg_2"/>
    <property type="match status" value="1"/>
</dbReference>
<dbReference type="InterPro" id="IPR008969">
    <property type="entry name" value="CarboxyPept-like_regulatory"/>
</dbReference>
<evidence type="ECO:0000256" key="1">
    <source>
        <dbReference type="ARBA" id="ARBA00004571"/>
    </source>
</evidence>
<comment type="similarity">
    <text evidence="8 9">Belongs to the TonB-dependent receptor family.</text>
</comment>
<dbReference type="Proteomes" id="UP001156666">
    <property type="component" value="Unassembled WGS sequence"/>
</dbReference>
<keyword evidence="10" id="KW-1133">Transmembrane helix</keyword>
<proteinExistence type="inferred from homology"/>
<dbReference type="SUPFAM" id="SSF56935">
    <property type="entry name" value="Porins"/>
    <property type="match status" value="1"/>
</dbReference>
<keyword evidence="2 8" id="KW-0813">Transport</keyword>
<dbReference type="NCBIfam" id="TIGR04057">
    <property type="entry name" value="SusC_RagA_signa"/>
    <property type="match status" value="1"/>
</dbReference>
<dbReference type="Gene3D" id="2.40.170.20">
    <property type="entry name" value="TonB-dependent receptor, beta-barrel domain"/>
    <property type="match status" value="1"/>
</dbReference>
<organism evidence="13 14">
    <name type="scientific">Portibacter lacus</name>
    <dbReference type="NCBI Taxonomy" id="1099794"/>
    <lineage>
        <taxon>Bacteria</taxon>
        <taxon>Pseudomonadati</taxon>
        <taxon>Bacteroidota</taxon>
        <taxon>Saprospiria</taxon>
        <taxon>Saprospirales</taxon>
        <taxon>Haliscomenobacteraceae</taxon>
        <taxon>Portibacter</taxon>
    </lineage>
</organism>
<evidence type="ECO:0000256" key="6">
    <source>
        <dbReference type="ARBA" id="ARBA00023136"/>
    </source>
</evidence>
<dbReference type="EMBL" id="BSOH01000007">
    <property type="protein sequence ID" value="GLR16948.1"/>
    <property type="molecule type" value="Genomic_DNA"/>
</dbReference>
<evidence type="ECO:0000256" key="4">
    <source>
        <dbReference type="ARBA" id="ARBA00022692"/>
    </source>
</evidence>
<dbReference type="GO" id="GO:0009279">
    <property type="term" value="C:cell outer membrane"/>
    <property type="evidence" value="ECO:0007669"/>
    <property type="project" value="UniProtKB-SubCell"/>
</dbReference>
<dbReference type="Pfam" id="PF00593">
    <property type="entry name" value="TonB_dep_Rec_b-barrel"/>
    <property type="match status" value="1"/>
</dbReference>
<protein>
    <submittedName>
        <fullName evidence="13">SusC/RagA family TonB-linked outer membrane protein</fullName>
    </submittedName>
</protein>
<dbReference type="Pfam" id="PF07715">
    <property type="entry name" value="Plug"/>
    <property type="match status" value="1"/>
</dbReference>
<accession>A0AA37WDJ2</accession>
<gene>
    <name evidence="13" type="ORF">GCM10007940_15630</name>
</gene>
<sequence>MNQKITKKHECALPFKYKLLHLKGIFIFLLFANFINGQTTITGLVTDSESIPLIGVSVINDADGNGTITDIDGTYSIVVAEGATTLTFSYVGYKPFTAEIGNATVINHTMEVDAIGLEEVVVVGYGTVKKKDLTGAVSQIDAEQLEKESTANISDMLRGALPGLNVGFGMGPKGISSAESFQVRGATNLRGAAANAPLIVVDGMIYSGDLANINPNDIAKFDILKDASSAAIYGSRASNGVILITTKKGKTGKPTINLTSSVGFVALSGQEIDPLTADEFIDWRIAGFESAQRNQVNNPGYYNDPRSLSGVSVDDWKTYDGSSANDDLVGIWLNRLGFSVVEIANYKNGATEDWKSRSYQSGIRNDHNLSVSGGSDNVRYYMSMGYTNNEGHVYNSSWEALRSRLNLEADITNFLSVGANIQFAAKDESPISASTNLTMNTPYASFYEEDGITIRGAPTGNTSSSRHPYLGLEYTDRYYNRNALNAKVFGDIKLPFGISFTSEFIPGIVWDRRYEHRSSKEPFVNDGGRVLRNNYNSYEWQMNNILRWDKTFGIHRFNVTMLQNAEKFQRWQDEVVRSQILPSDVLGYHDIGSATNNVNIWSDDVYETGTALMARLNYTLNEKYMFTGSVRRDGYSAFGQQNPTADFGSLALGWIISEENFFNSNLIDFLKLRLSYGTNGNRSIGRYAALSDLATGNYVQVINGTPTYVSQLYSTRLANSNLKWEKTAAYNGGLDFAIANGRISGNVEAYYMQTTDLLVSRSLPDVTGYNNVTANLGQVDNRGFEVSLNTVNIDKPNFDWNTSFSVAFNRNEIVHLYGDFEDVVDDNGNVIGQKESDDVANGWFIGHAIDEIWNYEVLGIWQEEDREEAAEYSRSPGDFKINDTNGDGVYTNEDKIFQGYADPLYRVSFRNDFSYKNWDLSVKLYSYLGHKAANNHRKNDDVFYDRASGYQVPYWTPENPLTEWARVESFSSGFSVYENNSFVRVDNVALSYNVPQDLIAKLALERLNVSFVMQNPTVWAPSWTWMDPEQKGYTPSFYTFKINASF</sequence>
<feature type="domain" description="TonB-dependent receptor-like beta-barrel" evidence="11">
    <location>
        <begin position="464"/>
        <end position="828"/>
    </location>
</feature>
<keyword evidence="3 8" id="KW-1134">Transmembrane beta strand</keyword>
<reference evidence="13" key="1">
    <citation type="journal article" date="2014" name="Int. J. Syst. Evol. Microbiol.">
        <title>Complete genome sequence of Corynebacterium casei LMG S-19264T (=DSM 44701T), isolated from a smear-ripened cheese.</title>
        <authorList>
            <consortium name="US DOE Joint Genome Institute (JGI-PGF)"/>
            <person name="Walter F."/>
            <person name="Albersmeier A."/>
            <person name="Kalinowski J."/>
            <person name="Ruckert C."/>
        </authorList>
    </citation>
    <scope>NUCLEOTIDE SEQUENCE</scope>
    <source>
        <strain evidence="13">NBRC 108769</strain>
    </source>
</reference>
<dbReference type="InterPro" id="IPR036942">
    <property type="entry name" value="Beta-barrel_TonB_sf"/>
</dbReference>
<dbReference type="AlphaFoldDB" id="A0AA37WDJ2"/>
<comment type="caution">
    <text evidence="13">The sequence shown here is derived from an EMBL/GenBank/DDBJ whole genome shotgun (WGS) entry which is preliminary data.</text>
</comment>
<name>A0AA37WDJ2_9BACT</name>
<keyword evidence="6 8" id="KW-0472">Membrane</keyword>
<dbReference type="InterPro" id="IPR023996">
    <property type="entry name" value="TonB-dep_OMP_SusC/RagA"/>
</dbReference>
<comment type="subcellular location">
    <subcellularLocation>
        <location evidence="1 8">Cell outer membrane</location>
        <topology evidence="1 8">Multi-pass membrane protein</topology>
    </subcellularLocation>
</comment>
<evidence type="ECO:0000259" key="12">
    <source>
        <dbReference type="Pfam" id="PF07715"/>
    </source>
</evidence>
<dbReference type="NCBIfam" id="TIGR04056">
    <property type="entry name" value="OMP_RagA_SusC"/>
    <property type="match status" value="1"/>
</dbReference>
<keyword evidence="5 9" id="KW-0798">TonB box</keyword>
<evidence type="ECO:0000256" key="9">
    <source>
        <dbReference type="RuleBase" id="RU003357"/>
    </source>
</evidence>
<dbReference type="InterPro" id="IPR037066">
    <property type="entry name" value="Plug_dom_sf"/>
</dbReference>
<dbReference type="InterPro" id="IPR039426">
    <property type="entry name" value="TonB-dep_rcpt-like"/>
</dbReference>
<dbReference type="Gene3D" id="2.60.40.1120">
    <property type="entry name" value="Carboxypeptidase-like, regulatory domain"/>
    <property type="match status" value="1"/>
</dbReference>
<dbReference type="RefSeq" id="WP_235290872.1">
    <property type="nucleotide sequence ID" value="NZ_BSOH01000007.1"/>
</dbReference>
<dbReference type="InterPro" id="IPR023997">
    <property type="entry name" value="TonB-dep_OMP_SusC/RagA_CS"/>
</dbReference>
<evidence type="ECO:0000256" key="7">
    <source>
        <dbReference type="ARBA" id="ARBA00023237"/>
    </source>
</evidence>
<dbReference type="PROSITE" id="PS52016">
    <property type="entry name" value="TONB_DEPENDENT_REC_3"/>
    <property type="match status" value="1"/>
</dbReference>
<evidence type="ECO:0000256" key="10">
    <source>
        <dbReference type="SAM" id="Phobius"/>
    </source>
</evidence>
<dbReference type="InterPro" id="IPR012910">
    <property type="entry name" value="Plug_dom"/>
</dbReference>
<feature type="domain" description="TonB-dependent receptor plug" evidence="12">
    <location>
        <begin position="129"/>
        <end position="241"/>
    </location>
</feature>
<evidence type="ECO:0000313" key="14">
    <source>
        <dbReference type="Proteomes" id="UP001156666"/>
    </source>
</evidence>
<evidence type="ECO:0000256" key="8">
    <source>
        <dbReference type="PROSITE-ProRule" id="PRU01360"/>
    </source>
</evidence>
<evidence type="ECO:0000256" key="3">
    <source>
        <dbReference type="ARBA" id="ARBA00022452"/>
    </source>
</evidence>
<evidence type="ECO:0000313" key="13">
    <source>
        <dbReference type="EMBL" id="GLR16948.1"/>
    </source>
</evidence>
<evidence type="ECO:0000256" key="5">
    <source>
        <dbReference type="ARBA" id="ARBA00023077"/>
    </source>
</evidence>
<keyword evidence="7 8" id="KW-0998">Cell outer membrane</keyword>
<keyword evidence="4 8" id="KW-0812">Transmembrane</keyword>
<feature type="transmembrane region" description="Helical" evidence="10">
    <location>
        <begin position="20"/>
        <end position="37"/>
    </location>
</feature>
<dbReference type="SUPFAM" id="SSF49464">
    <property type="entry name" value="Carboxypeptidase regulatory domain-like"/>
    <property type="match status" value="1"/>
</dbReference>